<dbReference type="NCBIfam" id="TIGR01630">
    <property type="entry name" value="psiM2_ORF9"/>
    <property type="match status" value="1"/>
</dbReference>
<dbReference type="InterPro" id="IPR006517">
    <property type="entry name" value="Phage_terminase_lsu-like_C"/>
</dbReference>
<name>A0A3N0ASS4_9ACTN</name>
<evidence type="ECO:0008006" key="3">
    <source>
        <dbReference type="Google" id="ProtNLM"/>
    </source>
</evidence>
<dbReference type="Proteomes" id="UP000278327">
    <property type="component" value="Unassembled WGS sequence"/>
</dbReference>
<organism evidence="1 2">
    <name type="scientific">Adlercreutzia equolifaciens subsp. celatus DSM 18785</name>
    <dbReference type="NCBI Taxonomy" id="1121021"/>
    <lineage>
        <taxon>Bacteria</taxon>
        <taxon>Bacillati</taxon>
        <taxon>Actinomycetota</taxon>
        <taxon>Coriobacteriia</taxon>
        <taxon>Eggerthellales</taxon>
        <taxon>Eggerthellaceae</taxon>
        <taxon>Adlercreutzia</taxon>
    </lineage>
</organism>
<accession>A0A3N0ASS4</accession>
<sequence length="551" mass="62932">MDYEKIMQLVAADCRDASDCKPFEDACAVLTQYLAVDKRRERAWALKVREIAERKVMEFASAGNGDLADELYRHIEYILRVNAPHDLDSYMLFMEWNREPEKRFWLPRRHVLMPVCQGFQDLADDVIDILVVSLPPRVGKSTTGIFAMTWNMGRNPDDANVMSGYGDKLTVGFHSEALDLIAGDDYRFHEVFPTSNLKDKSMAAETIDLHRKKRFPSLTCRSVGGGTTGAVEIGSKGWLYCDDMVKDREESLSADRMDKLYAAYLAQLADRKKDGAKEVHVGTRWVPNDVIGRVIDLYDGDDRVRIINIPALDENGESNFNYLYGVGFTTEYYDDMRRRLVAAGEDDEWCAKYMCEPYWKHGQMFPPEELRYYDELPEGEPDAVIAVCDTKGKGGDYCVQPVGYVYGDRHYIHDVICDNSLPEKHKPRLVDCLVKNDVSLCRYESNVAGSEIAYQVESKCRERGLPLRIDTKYSTENKETRILADAGWVKERCLFRATPPNPDYRKFMEMLTRYTVEGKNAHDDAPDAMSMYKRFACGMAKAVATPMARLI</sequence>
<dbReference type="AlphaFoldDB" id="A0A3N0ASS4"/>
<gene>
    <name evidence="1" type="ORF">DMP10_06475</name>
</gene>
<comment type="caution">
    <text evidence="1">The sequence shown here is derived from an EMBL/GenBank/DDBJ whole genome shotgun (WGS) entry which is preliminary data.</text>
</comment>
<reference evidence="1 2" key="1">
    <citation type="journal article" date="2019" name="Microbiol. Resour. Announc.">
        <title>Draft Genome Sequences of Type Strains of Gordonibacter faecihominis, Paraeggerthella hongkongensis, Parvibacter caecicola,Slackia equolifaciens, Slackia faecicanis, and Slackia isoflavoniconvertens.</title>
        <authorList>
            <person name="Danylec N."/>
            <person name="Stoll D.A."/>
            <person name="Dotsch A."/>
            <person name="Huch M."/>
        </authorList>
    </citation>
    <scope>NUCLEOTIDE SEQUENCE [LARGE SCALE GENOMIC DNA]</scope>
    <source>
        <strain evidence="1 2">DSM 18785</strain>
    </source>
</reference>
<protein>
    <recommendedName>
        <fullName evidence="3">Terminase large subunit</fullName>
    </recommendedName>
</protein>
<evidence type="ECO:0000313" key="1">
    <source>
        <dbReference type="EMBL" id="RNL37903.1"/>
    </source>
</evidence>
<dbReference type="RefSeq" id="WP_117284376.1">
    <property type="nucleotide sequence ID" value="NZ_JAMTCE010000006.1"/>
</dbReference>
<dbReference type="EMBL" id="QICA01000009">
    <property type="protein sequence ID" value="RNL37903.1"/>
    <property type="molecule type" value="Genomic_DNA"/>
</dbReference>
<evidence type="ECO:0000313" key="2">
    <source>
        <dbReference type="Proteomes" id="UP000278327"/>
    </source>
</evidence>
<proteinExistence type="predicted"/>
<keyword evidence="2" id="KW-1185">Reference proteome</keyword>